<feature type="region of interest" description="Disordered" evidence="1">
    <location>
        <begin position="1"/>
        <end position="45"/>
    </location>
</feature>
<dbReference type="EMBL" id="CP136894">
    <property type="protein sequence ID" value="WOL08353.1"/>
    <property type="molecule type" value="Genomic_DNA"/>
</dbReference>
<gene>
    <name evidence="2" type="ORF">Cni_G17106</name>
</gene>
<feature type="compositionally biased region" description="Pro residues" evidence="1">
    <location>
        <begin position="9"/>
        <end position="22"/>
    </location>
</feature>
<reference evidence="2 3" key="1">
    <citation type="submission" date="2023-10" db="EMBL/GenBank/DDBJ databases">
        <title>Chromosome-scale genome assembly provides insights into flower coloration mechanisms of Canna indica.</title>
        <authorList>
            <person name="Li C."/>
        </authorList>
    </citation>
    <scope>NUCLEOTIDE SEQUENCE [LARGE SCALE GENOMIC DNA]</scope>
    <source>
        <tissue evidence="2">Flower</tissue>
    </source>
</reference>
<evidence type="ECO:0000256" key="1">
    <source>
        <dbReference type="SAM" id="MobiDB-lite"/>
    </source>
</evidence>
<evidence type="ECO:0000313" key="2">
    <source>
        <dbReference type="EMBL" id="WOL08353.1"/>
    </source>
</evidence>
<protein>
    <submittedName>
        <fullName evidence="2">Uncharacterized protein</fullName>
    </submittedName>
</protein>
<sequence>MSRPSMPAAVPPPPPPPQPQPSAPKARGRRRPRGPNRGARAPSLIDQRQRISLHSLKLPLISSCCIVVDIIAAARPPILTRAASLVGPSLSNPLSASVNHYRPLTRLLLPVFEHSRGYAQGRNDVDEFAEENSDEVYGEDDFEGDLDGDEEDFDGRLSGEDEDGRKQRYDSD</sequence>
<evidence type="ECO:0000313" key="3">
    <source>
        <dbReference type="Proteomes" id="UP001327560"/>
    </source>
</evidence>
<feature type="compositionally biased region" description="Acidic residues" evidence="1">
    <location>
        <begin position="127"/>
        <end position="153"/>
    </location>
</feature>
<feature type="region of interest" description="Disordered" evidence="1">
    <location>
        <begin position="127"/>
        <end position="172"/>
    </location>
</feature>
<organism evidence="2 3">
    <name type="scientific">Canna indica</name>
    <name type="common">Indian-shot</name>
    <dbReference type="NCBI Taxonomy" id="4628"/>
    <lineage>
        <taxon>Eukaryota</taxon>
        <taxon>Viridiplantae</taxon>
        <taxon>Streptophyta</taxon>
        <taxon>Embryophyta</taxon>
        <taxon>Tracheophyta</taxon>
        <taxon>Spermatophyta</taxon>
        <taxon>Magnoliopsida</taxon>
        <taxon>Liliopsida</taxon>
        <taxon>Zingiberales</taxon>
        <taxon>Cannaceae</taxon>
        <taxon>Canna</taxon>
    </lineage>
</organism>
<feature type="compositionally biased region" description="Basic and acidic residues" evidence="1">
    <location>
        <begin position="154"/>
        <end position="172"/>
    </location>
</feature>
<name>A0AAQ3QGG0_9LILI</name>
<dbReference type="Proteomes" id="UP001327560">
    <property type="component" value="Chromosome 5"/>
</dbReference>
<dbReference type="AlphaFoldDB" id="A0AAQ3QGG0"/>
<accession>A0AAQ3QGG0</accession>
<proteinExistence type="predicted"/>
<keyword evidence="3" id="KW-1185">Reference proteome</keyword>